<dbReference type="PANTHER" id="PTHR12308:SF73">
    <property type="entry name" value="ANOCTAMIN"/>
    <property type="match status" value="1"/>
</dbReference>
<feature type="transmembrane region" description="Helical" evidence="6">
    <location>
        <begin position="215"/>
        <end position="233"/>
    </location>
</feature>
<dbReference type="OrthoDB" id="296386at2759"/>
<evidence type="ECO:0000256" key="4">
    <source>
        <dbReference type="ARBA" id="ARBA00023136"/>
    </source>
</evidence>
<dbReference type="AlphaFoldDB" id="A0A8H5LMB6"/>
<feature type="transmembrane region" description="Helical" evidence="6">
    <location>
        <begin position="276"/>
        <end position="298"/>
    </location>
</feature>
<evidence type="ECO:0000313" key="10">
    <source>
        <dbReference type="Proteomes" id="UP000559027"/>
    </source>
</evidence>
<comment type="caution">
    <text evidence="9">The sequence shown here is derived from an EMBL/GenBank/DDBJ whole genome shotgun (WGS) entry which is preliminary data.</text>
</comment>
<proteinExistence type="predicted"/>
<keyword evidence="4 6" id="KW-0472">Membrane</keyword>
<evidence type="ECO:0000259" key="8">
    <source>
        <dbReference type="Pfam" id="PF20877"/>
    </source>
</evidence>
<feature type="transmembrane region" description="Helical" evidence="6">
    <location>
        <begin position="352"/>
        <end position="376"/>
    </location>
</feature>
<sequence length="777" mass="86581">MSYRSALPPEVDIVVVFRATSKNTHAKQQTKDEARKAEQQYVRLIDTLTYAGLKAVGRRGESLGQLLVFVSCPQTHLEHLVRKERHADFLSGLPITPATRDSAIGPLSPADRIRLVHGYIASTPTDGGLGISPGSSEWDLVESITPLHDRSFNETWVRSWKPRQIGSVQLSRIREQFGDSVGLYFAFLGSYTQFLVFPAALGLFSYFFLAPYSPLFSILLCTWSVVFVEWWRVRERILSLRFGTRGSFRVEKRRASFKLGQTWWGREIRILASLPVILLFAGILIAILTFIFVAEAFVTHLYQGPGRQLIGFSPTILFVVLVPRVLALYRALAVRLTSWENHSHQSSHNASLTLKTFACSAIVAYMSLGLSAFVYVPFGEGVMRFVQHWLFSGAIGSLTNSGLTSRIIAVLNGTAVQASIATNGSAAEKVAPGPKGGIWDMDVNSARQKLNPARLRNQMFAYTVTNQIVNTFLEVGLPFVMRFVTAFRNGRNAPKPGSPGGEPKKRVVFEDEKEKGGLEERMFLEKVREEVALPEYNLFEDYNEMVIQFGYVVLWATIWPLAGVMALINNVFELQSDAFKLTVHHRRPIPTRTDTVGPWLDALTFLTWLGALTNSALVYLFSPEFLKSSALPSTVSVLQAKEHLVDASGANPSGVWGVDGSSEETYNATKELLVKAVLVALAASHGYIILRIIVRHIVERIWWKGSREVQESEREESSMKERFLEGAGASIYAAKNISEPGEEVKPSVETESEAEDKMGFWGHDEGVDEIKRLVKEA</sequence>
<dbReference type="Pfam" id="PF20877">
    <property type="entry name" value="Anoctamin_N"/>
    <property type="match status" value="1"/>
</dbReference>
<gene>
    <name evidence="9" type="ORF">D9756_002731</name>
</gene>
<dbReference type="InterPro" id="IPR049452">
    <property type="entry name" value="Anoctamin_TM"/>
</dbReference>
<dbReference type="Pfam" id="PF04547">
    <property type="entry name" value="Anoctamin"/>
    <property type="match status" value="1"/>
</dbReference>
<accession>A0A8H5LMB6</accession>
<evidence type="ECO:0000313" key="9">
    <source>
        <dbReference type="EMBL" id="KAF5362451.1"/>
    </source>
</evidence>
<evidence type="ECO:0008006" key="11">
    <source>
        <dbReference type="Google" id="ProtNLM"/>
    </source>
</evidence>
<dbReference type="InterPro" id="IPR049456">
    <property type="entry name" value="Anoctamin_N_fung"/>
</dbReference>
<evidence type="ECO:0000256" key="1">
    <source>
        <dbReference type="ARBA" id="ARBA00004141"/>
    </source>
</evidence>
<dbReference type="PANTHER" id="PTHR12308">
    <property type="entry name" value="ANOCTAMIN"/>
    <property type="match status" value="1"/>
</dbReference>
<keyword evidence="3 6" id="KW-1133">Transmembrane helix</keyword>
<keyword evidence="2 6" id="KW-0812">Transmembrane</keyword>
<dbReference type="Proteomes" id="UP000559027">
    <property type="component" value="Unassembled WGS sequence"/>
</dbReference>
<reference evidence="9 10" key="1">
    <citation type="journal article" date="2020" name="ISME J.">
        <title>Uncovering the hidden diversity of litter-decomposition mechanisms in mushroom-forming fungi.</title>
        <authorList>
            <person name="Floudas D."/>
            <person name="Bentzer J."/>
            <person name="Ahren D."/>
            <person name="Johansson T."/>
            <person name="Persson P."/>
            <person name="Tunlid A."/>
        </authorList>
    </citation>
    <scope>NUCLEOTIDE SEQUENCE [LARGE SCALE GENOMIC DNA]</scope>
    <source>
        <strain evidence="9 10">CBS 146.42</strain>
    </source>
</reference>
<feature type="transmembrane region" description="Helical" evidence="6">
    <location>
        <begin position="596"/>
        <end position="621"/>
    </location>
</feature>
<evidence type="ECO:0000256" key="3">
    <source>
        <dbReference type="ARBA" id="ARBA00022989"/>
    </source>
</evidence>
<name>A0A8H5LMB6_9AGAR</name>
<feature type="transmembrane region" description="Helical" evidence="6">
    <location>
        <begin position="181"/>
        <end position="209"/>
    </location>
</feature>
<feature type="transmembrane region" description="Helical" evidence="6">
    <location>
        <begin position="672"/>
        <end position="694"/>
    </location>
</feature>
<feature type="transmembrane region" description="Helical" evidence="6">
    <location>
        <begin position="549"/>
        <end position="572"/>
    </location>
</feature>
<feature type="region of interest" description="Disordered" evidence="5">
    <location>
        <begin position="734"/>
        <end position="759"/>
    </location>
</feature>
<evidence type="ECO:0000256" key="2">
    <source>
        <dbReference type="ARBA" id="ARBA00022692"/>
    </source>
</evidence>
<keyword evidence="10" id="KW-1185">Reference proteome</keyword>
<feature type="transmembrane region" description="Helical" evidence="6">
    <location>
        <begin position="310"/>
        <end position="332"/>
    </location>
</feature>
<comment type="subcellular location">
    <subcellularLocation>
        <location evidence="1">Membrane</location>
        <topology evidence="1">Multi-pass membrane protein</topology>
    </subcellularLocation>
</comment>
<dbReference type="GO" id="GO:0032541">
    <property type="term" value="C:cortical endoplasmic reticulum"/>
    <property type="evidence" value="ECO:0007669"/>
    <property type="project" value="TreeGrafter"/>
</dbReference>
<evidence type="ECO:0000256" key="6">
    <source>
        <dbReference type="SAM" id="Phobius"/>
    </source>
</evidence>
<dbReference type="GO" id="GO:0005254">
    <property type="term" value="F:chloride channel activity"/>
    <property type="evidence" value="ECO:0007669"/>
    <property type="project" value="TreeGrafter"/>
</dbReference>
<dbReference type="EMBL" id="JAACJO010000002">
    <property type="protein sequence ID" value="KAF5362451.1"/>
    <property type="molecule type" value="Genomic_DNA"/>
</dbReference>
<protein>
    <recommendedName>
        <fullName evidence="11">DUF590-domain-containing protein</fullName>
    </recommendedName>
</protein>
<evidence type="ECO:0000256" key="5">
    <source>
        <dbReference type="SAM" id="MobiDB-lite"/>
    </source>
</evidence>
<dbReference type="InterPro" id="IPR007632">
    <property type="entry name" value="Anoctamin"/>
</dbReference>
<evidence type="ECO:0000259" key="7">
    <source>
        <dbReference type="Pfam" id="PF04547"/>
    </source>
</evidence>
<organism evidence="9 10">
    <name type="scientific">Leucocoprinus leucothites</name>
    <dbReference type="NCBI Taxonomy" id="201217"/>
    <lineage>
        <taxon>Eukaryota</taxon>
        <taxon>Fungi</taxon>
        <taxon>Dikarya</taxon>
        <taxon>Basidiomycota</taxon>
        <taxon>Agaricomycotina</taxon>
        <taxon>Agaricomycetes</taxon>
        <taxon>Agaricomycetidae</taxon>
        <taxon>Agaricales</taxon>
        <taxon>Agaricineae</taxon>
        <taxon>Agaricaceae</taxon>
        <taxon>Leucocoprinus</taxon>
    </lineage>
</organism>
<dbReference type="GO" id="GO:0016020">
    <property type="term" value="C:membrane"/>
    <property type="evidence" value="ECO:0007669"/>
    <property type="project" value="UniProtKB-SubCell"/>
</dbReference>
<feature type="domain" description="Anoctamin transmembrane" evidence="7">
    <location>
        <begin position="173"/>
        <end position="711"/>
    </location>
</feature>
<feature type="domain" description="Anoctamin alpha-beta plait" evidence="8">
    <location>
        <begin position="10"/>
        <end position="141"/>
    </location>
</feature>